<dbReference type="EnsemblMetazoa" id="AMAM003501-RA">
    <property type="protein sequence ID" value="AMAM003501-PA"/>
    <property type="gene ID" value="AMAM003501"/>
</dbReference>
<feature type="compositionally biased region" description="Acidic residues" evidence="1">
    <location>
        <begin position="41"/>
        <end position="50"/>
    </location>
</feature>
<organism evidence="2 3">
    <name type="scientific">Anopheles maculatus</name>
    <dbReference type="NCBI Taxonomy" id="74869"/>
    <lineage>
        <taxon>Eukaryota</taxon>
        <taxon>Metazoa</taxon>
        <taxon>Ecdysozoa</taxon>
        <taxon>Arthropoda</taxon>
        <taxon>Hexapoda</taxon>
        <taxon>Insecta</taxon>
        <taxon>Pterygota</taxon>
        <taxon>Neoptera</taxon>
        <taxon>Endopterygota</taxon>
        <taxon>Diptera</taxon>
        <taxon>Nematocera</taxon>
        <taxon>Culicoidea</taxon>
        <taxon>Culicidae</taxon>
        <taxon>Anophelinae</taxon>
        <taxon>Anopheles</taxon>
        <taxon>Anopheles maculatus group</taxon>
    </lineage>
</organism>
<keyword evidence="3" id="KW-1185">Reference proteome</keyword>
<feature type="compositionally biased region" description="Basic residues" evidence="1">
    <location>
        <begin position="10"/>
        <end position="19"/>
    </location>
</feature>
<feature type="region of interest" description="Disordered" evidence="1">
    <location>
        <begin position="114"/>
        <end position="207"/>
    </location>
</feature>
<reference evidence="3" key="1">
    <citation type="submission" date="2013-09" db="EMBL/GenBank/DDBJ databases">
        <title>The Genome Sequence of Anopheles maculatus species B.</title>
        <authorList>
            <consortium name="The Broad Institute Genomics Platform"/>
            <person name="Neafsey D.E."/>
            <person name="Besansky N."/>
            <person name="Howell P."/>
            <person name="Walton C."/>
            <person name="Young S.K."/>
            <person name="Zeng Q."/>
            <person name="Gargeya S."/>
            <person name="Fitzgerald M."/>
            <person name="Haas B."/>
            <person name="Abouelleil A."/>
            <person name="Allen A.W."/>
            <person name="Alvarado L."/>
            <person name="Arachchi H.M."/>
            <person name="Berlin A.M."/>
            <person name="Chapman S.B."/>
            <person name="Gainer-Dewar J."/>
            <person name="Goldberg J."/>
            <person name="Griggs A."/>
            <person name="Gujja S."/>
            <person name="Hansen M."/>
            <person name="Howarth C."/>
            <person name="Imamovic A."/>
            <person name="Ireland A."/>
            <person name="Larimer J."/>
            <person name="McCowan C."/>
            <person name="Murphy C."/>
            <person name="Pearson M."/>
            <person name="Poon T.W."/>
            <person name="Priest M."/>
            <person name="Roberts A."/>
            <person name="Saif S."/>
            <person name="Shea T."/>
            <person name="Sisk P."/>
            <person name="Sykes S."/>
            <person name="Wortman J."/>
            <person name="Nusbaum C."/>
            <person name="Birren B."/>
        </authorList>
    </citation>
    <scope>NUCLEOTIDE SEQUENCE [LARGE SCALE GENOMIC DNA]</scope>
    <source>
        <strain evidence="3">maculatus3</strain>
    </source>
</reference>
<accession>A0A182SBL1</accession>
<feature type="region of interest" description="Disordered" evidence="1">
    <location>
        <begin position="1"/>
        <end position="90"/>
    </location>
</feature>
<feature type="compositionally biased region" description="Polar residues" evidence="1">
    <location>
        <begin position="264"/>
        <end position="275"/>
    </location>
</feature>
<dbReference type="Proteomes" id="UP000075901">
    <property type="component" value="Unassembled WGS sequence"/>
</dbReference>
<dbReference type="AlphaFoldDB" id="A0A182SBL1"/>
<proteinExistence type="predicted"/>
<evidence type="ECO:0000256" key="1">
    <source>
        <dbReference type="SAM" id="MobiDB-lite"/>
    </source>
</evidence>
<protein>
    <submittedName>
        <fullName evidence="2">Uncharacterized protein</fullName>
    </submittedName>
</protein>
<name>A0A182SBL1_9DIPT</name>
<reference evidence="2" key="2">
    <citation type="submission" date="2020-05" db="UniProtKB">
        <authorList>
            <consortium name="EnsemblMetazoa"/>
        </authorList>
    </citation>
    <scope>IDENTIFICATION</scope>
    <source>
        <strain evidence="2">maculatus3</strain>
    </source>
</reference>
<evidence type="ECO:0000313" key="2">
    <source>
        <dbReference type="EnsemblMetazoa" id="AMAM003501-PA"/>
    </source>
</evidence>
<feature type="region of interest" description="Disordered" evidence="1">
    <location>
        <begin position="307"/>
        <end position="372"/>
    </location>
</feature>
<sequence length="435" mass="48032">MKREPPTFPRKYKRRRKLKPHELERLQSGRRKQKNKRRDDETDELDEAGYEESNSAKESVTNAFKTSPSVSNQDGALKNKRSDALREGKRRLSAHDMLHANGINLLSNIVLLHGQHEEEGPSNYEPDNLPPESPVETSRAKPAQPSSSSSARSIIVANATKSKAAGAAASARKKPSRKRSSTSFATKDSPKPGVLKLADDGEGHSGGSMITNVMEAFFRSRKRNSLLPEIPPHRISSVSFPLLDDGNTDDAMDEPTAMVDQSRKSTTSFSASDDQEFNQQLLMEISHKNKYTDRFNSDTVHDLEEILRSPIKSVPPKQTMVQKGKGKAKNKRTAAAPSLPKRAPKVVAKKVKKEVVPQTQPPAVLRSQRLTRRQLEREVNFLKEAYETNVPSQAPESGKQNDPSPGTSVLPSEASDSTTSVKAVNGTPEREDSSE</sequence>
<feature type="compositionally biased region" description="Polar residues" evidence="1">
    <location>
        <begin position="52"/>
        <end position="74"/>
    </location>
</feature>
<feature type="compositionally biased region" description="Low complexity" evidence="1">
    <location>
        <begin position="140"/>
        <end position="170"/>
    </location>
</feature>
<feature type="compositionally biased region" description="Polar residues" evidence="1">
    <location>
        <begin position="389"/>
        <end position="422"/>
    </location>
</feature>
<feature type="region of interest" description="Disordered" evidence="1">
    <location>
        <begin position="228"/>
        <end position="275"/>
    </location>
</feature>
<feature type="region of interest" description="Disordered" evidence="1">
    <location>
        <begin position="384"/>
        <end position="435"/>
    </location>
</feature>
<feature type="compositionally biased region" description="Basic residues" evidence="1">
    <location>
        <begin position="342"/>
        <end position="352"/>
    </location>
</feature>
<feature type="compositionally biased region" description="Basic residues" evidence="1">
    <location>
        <begin position="171"/>
        <end position="180"/>
    </location>
</feature>
<evidence type="ECO:0000313" key="3">
    <source>
        <dbReference type="Proteomes" id="UP000075901"/>
    </source>
</evidence>
<dbReference type="VEuPathDB" id="VectorBase:AMAM003501"/>